<reference evidence="4" key="1">
    <citation type="journal article" date="2014" name="Science">
        <title>Ancient hybridizations among the ancestral genomes of bread wheat.</title>
        <authorList>
            <consortium name="International Wheat Genome Sequencing Consortium,"/>
            <person name="Marcussen T."/>
            <person name="Sandve S.R."/>
            <person name="Heier L."/>
            <person name="Spannagl M."/>
            <person name="Pfeifer M."/>
            <person name="Jakobsen K.S."/>
            <person name="Wulff B.B."/>
            <person name="Steuernagel B."/>
            <person name="Mayer K.F."/>
            <person name="Olsen O.A."/>
        </authorList>
    </citation>
    <scope>NUCLEOTIDE SEQUENCE [LARGE SCALE GENOMIC DNA]</scope>
    <source>
        <strain evidence="4">cv. AL8/78</strain>
    </source>
</reference>
<name>A0A452ZXN4_AEGTS</name>
<feature type="domain" description="RNase H type-1" evidence="1">
    <location>
        <begin position="507"/>
        <end position="623"/>
    </location>
</feature>
<dbReference type="InterPro" id="IPR002156">
    <property type="entry name" value="RNaseH_domain"/>
</dbReference>
<reference evidence="3" key="5">
    <citation type="journal article" date="2021" name="G3 (Bethesda)">
        <title>Aegilops tauschii genome assembly Aet v5.0 features greater sequence contiguity and improved annotation.</title>
        <authorList>
            <person name="Wang L."/>
            <person name="Zhu T."/>
            <person name="Rodriguez J.C."/>
            <person name="Deal K.R."/>
            <person name="Dubcovsky J."/>
            <person name="McGuire P.E."/>
            <person name="Lux T."/>
            <person name="Spannagl M."/>
            <person name="Mayer K.F.X."/>
            <person name="Baldrich P."/>
            <person name="Meyers B.C."/>
            <person name="Huo N."/>
            <person name="Gu Y.Q."/>
            <person name="Zhou H."/>
            <person name="Devos K.M."/>
            <person name="Bennetzen J.L."/>
            <person name="Unver T."/>
            <person name="Budak H."/>
            <person name="Gulick P.J."/>
            <person name="Galiba G."/>
            <person name="Kalapos B."/>
            <person name="Nelson D.R."/>
            <person name="Li P."/>
            <person name="You F.M."/>
            <person name="Luo M.C."/>
            <person name="Dvorak J."/>
        </authorList>
    </citation>
    <scope>NUCLEOTIDE SEQUENCE [LARGE SCALE GENOMIC DNA]</scope>
    <source>
        <strain evidence="3">cv. AL8/78</strain>
    </source>
</reference>
<evidence type="ECO:0000259" key="2">
    <source>
        <dbReference type="Pfam" id="PF13966"/>
    </source>
</evidence>
<dbReference type="PANTHER" id="PTHR33116">
    <property type="entry name" value="REVERSE TRANSCRIPTASE ZINC-BINDING DOMAIN-CONTAINING PROTEIN-RELATED-RELATED"/>
    <property type="match status" value="1"/>
</dbReference>
<dbReference type="STRING" id="200361.A0A452ZXN4"/>
<reference evidence="3" key="4">
    <citation type="submission" date="2019-03" db="UniProtKB">
        <authorList>
            <consortium name="EnsemblPlants"/>
        </authorList>
    </citation>
    <scope>IDENTIFICATION</scope>
</reference>
<dbReference type="Gramene" id="AET1Gv20963600.2">
    <property type="protein sequence ID" value="AET1Gv20963600.2"/>
    <property type="gene ID" value="AET1Gv20963600"/>
</dbReference>
<keyword evidence="4" id="KW-1185">Reference proteome</keyword>
<dbReference type="GO" id="GO:0004523">
    <property type="term" value="F:RNA-DNA hybrid ribonuclease activity"/>
    <property type="evidence" value="ECO:0007669"/>
    <property type="project" value="InterPro"/>
</dbReference>
<dbReference type="GO" id="GO:0003676">
    <property type="term" value="F:nucleic acid binding"/>
    <property type="evidence" value="ECO:0007669"/>
    <property type="project" value="InterPro"/>
</dbReference>
<sequence length="667" mass="75625">MAHLIHHFYSISGQTPNWAKSAILFSSHVSQATIQEIKQFFPVSNLDSNFTHLGHPLILHAKNRSVAYNFVLDKFKNKLPAYKANMLSHAARLELIRSVFSAIPVYYMANILFTKKFLAKLTDVIRNFWWTGVRENDSSRSLCLRAWKDICNSKEEGGLATPYSPKSAFWTSVFKMMPKLRAHSFYQLTQGNISIWSSPWCTLWTSIHDYLNIQQPSFIYPSLVRDLWLPGQKVWNNGLIHLLFQQPMALVIAQTDIIDDNGPDLLCWNLTPDGICSSKSAYKLCLQEIHTNPRDAPSVLSLELKDLLKLVWKQKQLIPRVQTFAWRLLRRALPTGLRAGRFSNHISPKCCRCGIQEDEFHLFFLCPFARATWFASPWFIRSDVLVQGHASMHSILIAFLRMGHPYGSISNILNFLWCLWKARNDYLFDRNKAPPHHVHLAAKALSSDAYIDLPHLSQMQVTPQVQLPLDQLPMQGRTLRSDLLVSGPKIYSDAAFRSRKVPSLPQGEVATGVGIYISLAQDQVNMQIEASAPPTISPLHAEALALSFAAQVASKLNILRPTFLMDFLSLSSVAAIGRIVESTTPWCIRKPLATFFKHATNLQPQVFHISREINGIAHNVAQQVLHQCVQPEVCCFASAHRHTSCPVVSLLSNFQDQEFVIHDVHCY</sequence>
<evidence type="ECO:0000259" key="1">
    <source>
        <dbReference type="Pfam" id="PF13456"/>
    </source>
</evidence>
<organism evidence="3 4">
    <name type="scientific">Aegilops tauschii subsp. strangulata</name>
    <name type="common">Goatgrass</name>
    <dbReference type="NCBI Taxonomy" id="200361"/>
    <lineage>
        <taxon>Eukaryota</taxon>
        <taxon>Viridiplantae</taxon>
        <taxon>Streptophyta</taxon>
        <taxon>Embryophyta</taxon>
        <taxon>Tracheophyta</taxon>
        <taxon>Spermatophyta</taxon>
        <taxon>Magnoliopsida</taxon>
        <taxon>Liliopsida</taxon>
        <taxon>Poales</taxon>
        <taxon>Poaceae</taxon>
        <taxon>BOP clade</taxon>
        <taxon>Pooideae</taxon>
        <taxon>Triticodae</taxon>
        <taxon>Triticeae</taxon>
        <taxon>Triticinae</taxon>
        <taxon>Aegilops</taxon>
    </lineage>
</organism>
<dbReference type="AlphaFoldDB" id="A0A452ZXN4"/>
<evidence type="ECO:0000313" key="4">
    <source>
        <dbReference type="Proteomes" id="UP000015105"/>
    </source>
</evidence>
<dbReference type="Proteomes" id="UP000015105">
    <property type="component" value="Chromosome 1D"/>
</dbReference>
<reference evidence="3" key="3">
    <citation type="journal article" date="2017" name="Nature">
        <title>Genome sequence of the progenitor of the wheat D genome Aegilops tauschii.</title>
        <authorList>
            <person name="Luo M.C."/>
            <person name="Gu Y.Q."/>
            <person name="Puiu D."/>
            <person name="Wang H."/>
            <person name="Twardziok S.O."/>
            <person name="Deal K.R."/>
            <person name="Huo N."/>
            <person name="Zhu T."/>
            <person name="Wang L."/>
            <person name="Wang Y."/>
            <person name="McGuire P.E."/>
            <person name="Liu S."/>
            <person name="Long H."/>
            <person name="Ramasamy R.K."/>
            <person name="Rodriguez J.C."/>
            <person name="Van S.L."/>
            <person name="Yuan L."/>
            <person name="Wang Z."/>
            <person name="Xia Z."/>
            <person name="Xiao L."/>
            <person name="Anderson O.D."/>
            <person name="Ouyang S."/>
            <person name="Liang Y."/>
            <person name="Zimin A.V."/>
            <person name="Pertea G."/>
            <person name="Qi P."/>
            <person name="Bennetzen J.L."/>
            <person name="Dai X."/>
            <person name="Dawson M.W."/>
            <person name="Muller H.G."/>
            <person name="Kugler K."/>
            <person name="Rivarola-Duarte L."/>
            <person name="Spannagl M."/>
            <person name="Mayer K.F.X."/>
            <person name="Lu F.H."/>
            <person name="Bevan M.W."/>
            <person name="Leroy P."/>
            <person name="Li P."/>
            <person name="You F.M."/>
            <person name="Sun Q."/>
            <person name="Liu Z."/>
            <person name="Lyons E."/>
            <person name="Wicker T."/>
            <person name="Salzberg S.L."/>
            <person name="Devos K.M."/>
            <person name="Dvorak J."/>
        </authorList>
    </citation>
    <scope>NUCLEOTIDE SEQUENCE [LARGE SCALE GENOMIC DNA]</scope>
    <source>
        <strain evidence="3">cv. AL8/78</strain>
    </source>
</reference>
<reference evidence="4" key="2">
    <citation type="journal article" date="2017" name="Nat. Plants">
        <title>The Aegilops tauschii genome reveals multiple impacts of transposons.</title>
        <authorList>
            <person name="Zhao G."/>
            <person name="Zou C."/>
            <person name="Li K."/>
            <person name="Wang K."/>
            <person name="Li T."/>
            <person name="Gao L."/>
            <person name="Zhang X."/>
            <person name="Wang H."/>
            <person name="Yang Z."/>
            <person name="Liu X."/>
            <person name="Jiang W."/>
            <person name="Mao L."/>
            <person name="Kong X."/>
            <person name="Jiao Y."/>
            <person name="Jia J."/>
        </authorList>
    </citation>
    <scope>NUCLEOTIDE SEQUENCE [LARGE SCALE GENOMIC DNA]</scope>
    <source>
        <strain evidence="4">cv. AL8/78</strain>
    </source>
</reference>
<accession>A0A452ZXN4</accession>
<dbReference type="Pfam" id="PF13966">
    <property type="entry name" value="zf-RVT"/>
    <property type="match status" value="1"/>
</dbReference>
<evidence type="ECO:0000313" key="3">
    <source>
        <dbReference type="EnsemblPlants" id="AET1Gv20963600.2"/>
    </source>
</evidence>
<proteinExistence type="predicted"/>
<dbReference type="Pfam" id="PF13456">
    <property type="entry name" value="RVT_3"/>
    <property type="match status" value="1"/>
</dbReference>
<protein>
    <submittedName>
        <fullName evidence="3">Uncharacterized protein</fullName>
    </submittedName>
</protein>
<dbReference type="InterPro" id="IPR026960">
    <property type="entry name" value="RVT-Znf"/>
</dbReference>
<feature type="domain" description="Reverse transcriptase zinc-binding" evidence="2">
    <location>
        <begin position="277"/>
        <end position="373"/>
    </location>
</feature>
<dbReference type="PANTHER" id="PTHR33116:SF78">
    <property type="entry name" value="OS12G0587133 PROTEIN"/>
    <property type="match status" value="1"/>
</dbReference>
<dbReference type="EnsemblPlants" id="AET1Gv20963600.2">
    <property type="protein sequence ID" value="AET1Gv20963600.2"/>
    <property type="gene ID" value="AET1Gv20963600"/>
</dbReference>